<dbReference type="Proteomes" id="UP000327013">
    <property type="component" value="Unassembled WGS sequence"/>
</dbReference>
<evidence type="ECO:0000313" key="8">
    <source>
        <dbReference type="EMBL" id="KAB8648472.1"/>
    </source>
</evidence>
<dbReference type="PANTHER" id="PTHR12618">
    <property type="entry name" value="PHD AND RING FINGER DOMAIN-CONTAINING PROTEIN 1"/>
    <property type="match status" value="1"/>
</dbReference>
<keyword evidence="1" id="KW-0479">Metal-binding</keyword>
<protein>
    <recommendedName>
        <fullName evidence="10">RING-type domain-containing protein</fullName>
    </recommendedName>
</protein>
<dbReference type="PROSITE" id="PS50016">
    <property type="entry name" value="ZF_PHD_2"/>
    <property type="match status" value="1"/>
</dbReference>
<feature type="compositionally biased region" description="Polar residues" evidence="5">
    <location>
        <begin position="283"/>
        <end position="298"/>
    </location>
</feature>
<keyword evidence="3" id="KW-0862">Zinc</keyword>
<accession>A0A5N6L419</accession>
<dbReference type="InterPro" id="IPR013083">
    <property type="entry name" value="Znf_RING/FYVE/PHD"/>
</dbReference>
<dbReference type="AlphaFoldDB" id="A0A5N6L419"/>
<gene>
    <name evidence="8" type="ORF">FH972_026129</name>
</gene>
<dbReference type="InterPro" id="IPR019787">
    <property type="entry name" value="Znf_PHD-finger"/>
</dbReference>
<dbReference type="OrthoDB" id="1136115at2759"/>
<dbReference type="EMBL" id="VIBQ01000080">
    <property type="protein sequence ID" value="KAB8648472.1"/>
    <property type="molecule type" value="Genomic_DNA"/>
</dbReference>
<evidence type="ECO:0000256" key="1">
    <source>
        <dbReference type="ARBA" id="ARBA00022723"/>
    </source>
</evidence>
<dbReference type="PANTHER" id="PTHR12618:SF20">
    <property type="entry name" value="PHD AND RING FINGER DOMAIN-CONTAINING PROTEIN 1"/>
    <property type="match status" value="1"/>
</dbReference>
<name>A0A5N6L419_9ROSI</name>
<dbReference type="Gene3D" id="3.30.40.10">
    <property type="entry name" value="Zinc/RING finger domain, C3HC4 (zinc finger)"/>
    <property type="match status" value="2"/>
</dbReference>
<keyword evidence="9" id="KW-1185">Reference proteome</keyword>
<evidence type="ECO:0000313" key="9">
    <source>
        <dbReference type="Proteomes" id="UP000327013"/>
    </source>
</evidence>
<dbReference type="SMART" id="SM00184">
    <property type="entry name" value="RING"/>
    <property type="match status" value="1"/>
</dbReference>
<feature type="compositionally biased region" description="Low complexity" evidence="5">
    <location>
        <begin position="450"/>
        <end position="466"/>
    </location>
</feature>
<feature type="compositionally biased region" description="Polar residues" evidence="5">
    <location>
        <begin position="434"/>
        <end position="444"/>
    </location>
</feature>
<feature type="region of interest" description="Disordered" evidence="5">
    <location>
        <begin position="280"/>
        <end position="300"/>
    </location>
</feature>
<dbReference type="GO" id="GO:0008270">
    <property type="term" value="F:zinc ion binding"/>
    <property type="evidence" value="ECO:0007669"/>
    <property type="project" value="UniProtKB-KW"/>
</dbReference>
<dbReference type="InterPro" id="IPR047157">
    <property type="entry name" value="PHRF1/Atg35"/>
</dbReference>
<feature type="region of interest" description="Disordered" evidence="5">
    <location>
        <begin position="19"/>
        <end position="42"/>
    </location>
</feature>
<evidence type="ECO:0000256" key="5">
    <source>
        <dbReference type="SAM" id="MobiDB-lite"/>
    </source>
</evidence>
<dbReference type="InterPro" id="IPR011011">
    <property type="entry name" value="Znf_FYVE_PHD"/>
</dbReference>
<dbReference type="PROSITE" id="PS50089">
    <property type="entry name" value="ZF_RING_2"/>
    <property type="match status" value="1"/>
</dbReference>
<evidence type="ECO:0000259" key="6">
    <source>
        <dbReference type="PROSITE" id="PS50016"/>
    </source>
</evidence>
<dbReference type="SUPFAM" id="SSF57903">
    <property type="entry name" value="FYVE/PHD zinc finger"/>
    <property type="match status" value="1"/>
</dbReference>
<feature type="domain" description="RING-type" evidence="7">
    <location>
        <begin position="5"/>
        <end position="75"/>
    </location>
</feature>
<feature type="region of interest" description="Disordered" evidence="5">
    <location>
        <begin position="312"/>
        <end position="544"/>
    </location>
</feature>
<evidence type="ECO:0000256" key="4">
    <source>
        <dbReference type="PROSITE-ProRule" id="PRU00175"/>
    </source>
</evidence>
<reference evidence="8 9" key="1">
    <citation type="submission" date="2019-06" db="EMBL/GenBank/DDBJ databases">
        <title>A chromosomal-level reference genome of Carpinus fangiana (Coryloideae, Betulaceae).</title>
        <authorList>
            <person name="Yang X."/>
            <person name="Wang Z."/>
            <person name="Zhang L."/>
            <person name="Hao G."/>
            <person name="Liu J."/>
            <person name="Yang Y."/>
        </authorList>
    </citation>
    <scope>NUCLEOTIDE SEQUENCE [LARGE SCALE GENOMIC DNA]</scope>
    <source>
        <strain evidence="8">Cfa_2016G</strain>
        <tissue evidence="8">Leaf</tissue>
    </source>
</reference>
<dbReference type="Pfam" id="PF00628">
    <property type="entry name" value="PHD"/>
    <property type="match status" value="1"/>
</dbReference>
<dbReference type="SMART" id="SM00249">
    <property type="entry name" value="PHD"/>
    <property type="match status" value="1"/>
</dbReference>
<evidence type="ECO:0000256" key="2">
    <source>
        <dbReference type="ARBA" id="ARBA00022771"/>
    </source>
</evidence>
<dbReference type="InterPro" id="IPR001965">
    <property type="entry name" value="Znf_PHD"/>
</dbReference>
<sequence length="644" mass="70435">MADTCIVCLGDLATTDPPPLAVASEDADPLASKRASASPGADDSTIAHLLPCKHNLHNTCLKPWVERANSCPICRTDFNVVELKATLDGPCFESYVVQDKKQTAEFDISEFVAAGEDFAADFDIDDDIPRTDCMVCQNDGDPEDLLLCDGCNLTCHTYCCGLHSVPEGSWFCEYCHEDGTANLHYDGARRRANTARLRQQLSGRTQRRAPRGRLGQSDYTRVWQSVLSRTNIDLDFPFEDDTGPSVEAIAHRQEMREWTRRFQIAERQGGAARFRETAGTVMQARNTQQASDPAAQSSEEVRAWGAFDRAREAQENSLNAEPTRGRKRKSATASPVEPDPPADAERRLKRPRTRRVQDVASSSRGVDTPTASTSQPPATPQGHTEPPPQGPSFLRQLLTEVEHNSSSTERGRSLFDRVTGHTPRTDASPGPASPTYSPSTSNHPSPRMRSASPQSPHSSRPSSPSPGLTSHIEPIYKPHNNSAFSPASPGSHAMGRLSVSSSSDDRFPRPNHRHGSQQLSGSEDEHEGMRRATQPKRSGEASPTRYIHLTFEDKSTLQKMVAGALKPFYHNNEIDTDQFTEINMNVSRKMYEKVEQAGGLKENSDASIWEAVAVAEVEAAVKKLRRSSSSAAADAVPAAPAVVA</sequence>
<evidence type="ECO:0000256" key="3">
    <source>
        <dbReference type="ARBA" id="ARBA00022833"/>
    </source>
</evidence>
<evidence type="ECO:0008006" key="10">
    <source>
        <dbReference type="Google" id="ProtNLM"/>
    </source>
</evidence>
<evidence type="ECO:0000259" key="7">
    <source>
        <dbReference type="PROSITE" id="PS50089"/>
    </source>
</evidence>
<dbReference type="SUPFAM" id="SSF57850">
    <property type="entry name" value="RING/U-box"/>
    <property type="match status" value="1"/>
</dbReference>
<dbReference type="Pfam" id="PF13639">
    <property type="entry name" value="zf-RING_2"/>
    <property type="match status" value="1"/>
</dbReference>
<feature type="compositionally biased region" description="Basic and acidic residues" evidence="5">
    <location>
        <begin position="409"/>
        <end position="419"/>
    </location>
</feature>
<keyword evidence="2 4" id="KW-0863">Zinc-finger</keyword>
<organism evidence="8 9">
    <name type="scientific">Carpinus fangiana</name>
    <dbReference type="NCBI Taxonomy" id="176857"/>
    <lineage>
        <taxon>Eukaryota</taxon>
        <taxon>Viridiplantae</taxon>
        <taxon>Streptophyta</taxon>
        <taxon>Embryophyta</taxon>
        <taxon>Tracheophyta</taxon>
        <taxon>Spermatophyta</taxon>
        <taxon>Magnoliopsida</taxon>
        <taxon>eudicotyledons</taxon>
        <taxon>Gunneridae</taxon>
        <taxon>Pentapetalae</taxon>
        <taxon>rosids</taxon>
        <taxon>fabids</taxon>
        <taxon>Fagales</taxon>
        <taxon>Betulaceae</taxon>
        <taxon>Carpinus</taxon>
    </lineage>
</organism>
<feature type="domain" description="PHD-type" evidence="6">
    <location>
        <begin position="130"/>
        <end position="178"/>
    </location>
</feature>
<proteinExistence type="predicted"/>
<comment type="caution">
    <text evidence="8">The sequence shown here is derived from an EMBL/GenBank/DDBJ whole genome shotgun (WGS) entry which is preliminary data.</text>
</comment>
<dbReference type="InterPro" id="IPR001841">
    <property type="entry name" value="Znf_RING"/>
</dbReference>